<organism evidence="2">
    <name type="scientific">marine metagenome</name>
    <dbReference type="NCBI Taxonomy" id="408172"/>
    <lineage>
        <taxon>unclassified sequences</taxon>
        <taxon>metagenomes</taxon>
        <taxon>ecological metagenomes</taxon>
    </lineage>
</organism>
<dbReference type="Pfam" id="PF02558">
    <property type="entry name" value="ApbA"/>
    <property type="match status" value="1"/>
</dbReference>
<dbReference type="Gene3D" id="3.40.50.720">
    <property type="entry name" value="NAD(P)-binding Rossmann-like Domain"/>
    <property type="match status" value="1"/>
</dbReference>
<dbReference type="AlphaFoldDB" id="A0A382IFA1"/>
<name>A0A382IFA1_9ZZZZ</name>
<dbReference type="EMBL" id="UINC01067038">
    <property type="protein sequence ID" value="SVB98330.1"/>
    <property type="molecule type" value="Genomic_DNA"/>
</dbReference>
<accession>A0A382IFA1</accession>
<reference evidence="2" key="1">
    <citation type="submission" date="2018-05" db="EMBL/GenBank/DDBJ databases">
        <authorList>
            <person name="Lanie J.A."/>
            <person name="Ng W.-L."/>
            <person name="Kazmierczak K.M."/>
            <person name="Andrzejewski T.M."/>
            <person name="Davidsen T.M."/>
            <person name="Wayne K.J."/>
            <person name="Tettelin H."/>
            <person name="Glass J.I."/>
            <person name="Rusch D."/>
            <person name="Podicherti R."/>
            <person name="Tsui H.-C.T."/>
            <person name="Winkler M.E."/>
        </authorList>
    </citation>
    <scope>NUCLEOTIDE SEQUENCE</scope>
</reference>
<protein>
    <recommendedName>
        <fullName evidence="1">Ketopantoate reductase N-terminal domain-containing protein</fullName>
    </recommendedName>
</protein>
<evidence type="ECO:0000313" key="2">
    <source>
        <dbReference type="EMBL" id="SVB98330.1"/>
    </source>
</evidence>
<evidence type="ECO:0000259" key="1">
    <source>
        <dbReference type="Pfam" id="PF02558"/>
    </source>
</evidence>
<feature type="non-terminal residue" evidence="2">
    <location>
        <position position="75"/>
    </location>
</feature>
<sequence length="75" mass="8034">MALNILILGASYGSLLGTKLLMAGHHVTLVCRSKTAELINVEGTIVQIKLKGENEHRSIHSKDLPGTLIACTPQD</sequence>
<dbReference type="InterPro" id="IPR013332">
    <property type="entry name" value="KPR_N"/>
</dbReference>
<feature type="domain" description="Ketopantoate reductase N-terminal" evidence="1">
    <location>
        <begin position="5"/>
        <end position="59"/>
    </location>
</feature>
<gene>
    <name evidence="2" type="ORF">METZ01_LOCUS251184</name>
</gene>
<proteinExistence type="predicted"/>